<keyword evidence="1" id="KW-0472">Membrane</keyword>
<dbReference type="Proteomes" id="UP000241803">
    <property type="component" value="Unassembled WGS sequence"/>
</dbReference>
<keyword evidence="4" id="KW-1185">Reference proteome</keyword>
<dbReference type="EMBL" id="PYOC01000003">
    <property type="protein sequence ID" value="PSV47308.1"/>
    <property type="molecule type" value="Genomic_DNA"/>
</dbReference>
<evidence type="ECO:0000259" key="2">
    <source>
        <dbReference type="PROSITE" id="PS50003"/>
    </source>
</evidence>
<reference evidence="3 4" key="1">
    <citation type="submission" date="2018-03" db="EMBL/GenBank/DDBJ databases">
        <title>Whole genome sequencing of Histamine producing bacteria.</title>
        <authorList>
            <person name="Butler K."/>
        </authorList>
    </citation>
    <scope>NUCLEOTIDE SEQUENCE [LARGE SCALE GENOMIC DNA]</scope>
    <source>
        <strain evidence="3 4">ATCC 19614</strain>
    </source>
</reference>
<name>A0A2T3L8J4_9GAMM</name>
<dbReference type="AlphaFoldDB" id="A0A2T3L8J4"/>
<keyword evidence="1" id="KW-0812">Transmembrane</keyword>
<accession>A0A2T3L8J4</accession>
<dbReference type="PROSITE" id="PS50003">
    <property type="entry name" value="PH_DOMAIN"/>
    <property type="match status" value="1"/>
</dbReference>
<protein>
    <recommendedName>
        <fullName evidence="2">PH domain-containing protein</fullName>
    </recommendedName>
</protein>
<feature type="domain" description="PH" evidence="2">
    <location>
        <begin position="1"/>
        <end position="50"/>
    </location>
</feature>
<sequence length="292" mass="34033">MNSKAFEVVAKIVATHGLAVFLVIFYTLIIYPESQQERSAWIQEITKVRMLVDPVSRPLNTIQADAISKIAIDQFIARLRSSFNDDLSSFSGLSRLSSRMSTLQKSTRDILNGVHDENDVTKEKKNSAYFNTNKYEILNNSQKSDFFSFYQKVFTEVNTLVEQEKTEKMKSYRRLFIQEVQNNESIVIQLERLRLDNGTLESIWRASLKIAQQEWFKSINGKVTRGNYIEVQYFLKEVSTFPYFNEWKRENRESVDLLLGVQEFSNYSDFENLNNLLQVEMAKKINSSAFNI</sequence>
<keyword evidence="1" id="KW-1133">Transmembrane helix</keyword>
<evidence type="ECO:0000256" key="1">
    <source>
        <dbReference type="SAM" id="Phobius"/>
    </source>
</evidence>
<organism evidence="3 4">
    <name type="scientific">Photobacterium indicum</name>
    <dbReference type="NCBI Taxonomy" id="81447"/>
    <lineage>
        <taxon>Bacteria</taxon>
        <taxon>Pseudomonadati</taxon>
        <taxon>Pseudomonadota</taxon>
        <taxon>Gammaproteobacteria</taxon>
        <taxon>Vibrionales</taxon>
        <taxon>Vibrionaceae</taxon>
        <taxon>Photobacterium</taxon>
    </lineage>
</organism>
<dbReference type="InterPro" id="IPR001849">
    <property type="entry name" value="PH_domain"/>
</dbReference>
<feature type="transmembrane region" description="Helical" evidence="1">
    <location>
        <begin position="12"/>
        <end position="31"/>
    </location>
</feature>
<gene>
    <name evidence="3" type="ORF">C9J47_10535</name>
</gene>
<evidence type="ECO:0000313" key="4">
    <source>
        <dbReference type="Proteomes" id="UP000241803"/>
    </source>
</evidence>
<comment type="caution">
    <text evidence="3">The sequence shown here is derived from an EMBL/GenBank/DDBJ whole genome shotgun (WGS) entry which is preliminary data.</text>
</comment>
<dbReference type="RefSeq" id="WP_107253498.1">
    <property type="nucleotide sequence ID" value="NZ_PYOC01000003.1"/>
</dbReference>
<proteinExistence type="predicted"/>
<evidence type="ECO:0000313" key="3">
    <source>
        <dbReference type="EMBL" id="PSV47308.1"/>
    </source>
</evidence>